<name>A0AA96GLV2_9BACT</name>
<protein>
    <submittedName>
        <fullName evidence="2">Uncharacterized protein</fullName>
    </submittedName>
</protein>
<dbReference type="EMBL" id="CP116968">
    <property type="protein sequence ID" value="WNM63682.1"/>
    <property type="molecule type" value="Genomic_DNA"/>
</dbReference>
<accession>A0AA96GLV2</accession>
<dbReference type="AlphaFoldDB" id="A0AA96GLV2"/>
<gene>
    <name evidence="2" type="ORF">PQG83_07980</name>
</gene>
<dbReference type="RefSeq" id="WP_312748368.1">
    <property type="nucleotide sequence ID" value="NZ_CP116968.1"/>
</dbReference>
<evidence type="ECO:0000313" key="3">
    <source>
        <dbReference type="Proteomes" id="UP001302494"/>
    </source>
</evidence>
<evidence type="ECO:0000313" key="2">
    <source>
        <dbReference type="EMBL" id="WNM63682.1"/>
    </source>
</evidence>
<dbReference type="KEGG" id="nneo:PQG83_07980"/>
<keyword evidence="3" id="KW-1185">Reference proteome</keyword>
<sequence length="159" mass="18215">MVSDIMTFPSAFAVRWVLWVLACLQLGLVGCHVTLISSYDPEMDRTATSLQKKMDAFLTRLETHAGESQAHYSWDQVFYQDYLVELRSLRLRAQSDLANEFTAKQLTLMMDNFEQLRLAHEAGPLPIPTIQATRDLFNQGWQAIIAQEIAKRRGVDPQR</sequence>
<keyword evidence="1" id="KW-0812">Transmembrane</keyword>
<feature type="transmembrane region" description="Helical" evidence="1">
    <location>
        <begin position="16"/>
        <end position="36"/>
    </location>
</feature>
<keyword evidence="1" id="KW-0472">Membrane</keyword>
<evidence type="ECO:0000256" key="1">
    <source>
        <dbReference type="SAM" id="Phobius"/>
    </source>
</evidence>
<keyword evidence="1" id="KW-1133">Transmembrane helix</keyword>
<proteinExistence type="predicted"/>
<organism evidence="2 3">
    <name type="scientific">Candidatus Nitrospira neomarina</name>
    <dbReference type="NCBI Taxonomy" id="3020899"/>
    <lineage>
        <taxon>Bacteria</taxon>
        <taxon>Pseudomonadati</taxon>
        <taxon>Nitrospirota</taxon>
        <taxon>Nitrospiria</taxon>
        <taxon>Nitrospirales</taxon>
        <taxon>Nitrospiraceae</taxon>
        <taxon>Nitrospira</taxon>
    </lineage>
</organism>
<dbReference type="Proteomes" id="UP001302494">
    <property type="component" value="Chromosome"/>
</dbReference>
<reference evidence="2 3" key="1">
    <citation type="submission" date="2023-01" db="EMBL/GenBank/DDBJ databases">
        <title>Cultivation and genomic characterization of new, ubiquitous marine nitrite-oxidizing bacteria from the Nitrospirales.</title>
        <authorList>
            <person name="Mueller A.J."/>
            <person name="Daebeler A."/>
            <person name="Herbold C.W."/>
            <person name="Kirkegaard R.H."/>
            <person name="Daims H."/>
        </authorList>
    </citation>
    <scope>NUCLEOTIDE SEQUENCE [LARGE SCALE GENOMIC DNA]</scope>
    <source>
        <strain evidence="2 3">DK</strain>
    </source>
</reference>